<gene>
    <name evidence="2" type="ORF">M896_070190</name>
</gene>
<evidence type="ECO:0000256" key="1">
    <source>
        <dbReference type="SAM" id="MobiDB-lite"/>
    </source>
</evidence>
<dbReference type="RefSeq" id="XP_014563495.1">
    <property type="nucleotide sequence ID" value="XM_014708009.1"/>
</dbReference>
<comment type="caution">
    <text evidence="2">The sequence shown here is derived from an EMBL/GenBank/DDBJ whole genome shotgun (WGS) entry which is preliminary data.</text>
</comment>
<reference evidence="2 3" key="1">
    <citation type="journal article" date="2014" name="MBio">
        <title>The Ordospora colligata genome; evolution of extreme reduction in microsporidia and host-to-parasite horizontal gene transfer.</title>
        <authorList>
            <person name="Pombert J.-F."/>
            <person name="Haag K.L."/>
            <person name="Beidas S."/>
            <person name="Ebert D."/>
            <person name="Keeling P.J."/>
        </authorList>
    </citation>
    <scope>NUCLEOTIDE SEQUENCE [LARGE SCALE GENOMIC DNA]</scope>
    <source>
        <strain evidence="2 3">OC4</strain>
    </source>
</reference>
<name>A0A0B2UJC9_9MICR</name>
<dbReference type="Proteomes" id="UP000031056">
    <property type="component" value="Unassembled WGS sequence"/>
</dbReference>
<dbReference type="EMBL" id="JOKQ01000007">
    <property type="protein sequence ID" value="KHN69453.1"/>
    <property type="molecule type" value="Genomic_DNA"/>
</dbReference>
<dbReference type="HOGENOM" id="CLU_891441_0_0_1"/>
<dbReference type="VEuPathDB" id="MicrosporidiaDB:M896_070190"/>
<dbReference type="OrthoDB" id="2193321at2759"/>
<evidence type="ECO:0000313" key="3">
    <source>
        <dbReference type="Proteomes" id="UP000031056"/>
    </source>
</evidence>
<protein>
    <submittedName>
        <fullName evidence="2">Uncharacterized protein</fullName>
    </submittedName>
</protein>
<feature type="compositionally biased region" description="Basic and acidic residues" evidence="1">
    <location>
        <begin position="261"/>
        <end position="271"/>
    </location>
</feature>
<accession>A0A0B2UJC9</accession>
<dbReference type="AlphaFoldDB" id="A0A0B2UJC9"/>
<evidence type="ECO:0000313" key="2">
    <source>
        <dbReference type="EMBL" id="KHN69453.1"/>
    </source>
</evidence>
<proteinExistence type="predicted"/>
<sequence>MSELGIGCKEEDGVSSFKRSMSKMAALEKESLARKNITGPGNLVSIRVDRIEGKIKSPEGNFVEIKKRLFESGMDDNRCMNGISVKCMVENLNEEVTCKNELSDVCDRELMEADTIKTNGVENSKIVEEYKACIKEVMWSEEPMYKEEGCIDDCKEERLENVKRKLLAELDDEKDETSTEMVNMVMQSKDVVTVDVIEQEVEYVDVVQEGSDSDIKQYGMNCNVHVCDAHYKISDLSRGSRSSSQASICTNDIQEQEGSYEGDHNKSEFTETEKDTLDGFVVYQDPDEKPEEKGWFSRLFASVFSMCCFQDRSE</sequence>
<feature type="region of interest" description="Disordered" evidence="1">
    <location>
        <begin position="241"/>
        <end position="271"/>
    </location>
</feature>
<dbReference type="GeneID" id="26261988"/>
<dbReference type="InParanoid" id="A0A0B2UJC9"/>
<keyword evidence="3" id="KW-1185">Reference proteome</keyword>
<organism evidence="2 3">
    <name type="scientific">Ordospora colligata OC4</name>
    <dbReference type="NCBI Taxonomy" id="1354746"/>
    <lineage>
        <taxon>Eukaryota</taxon>
        <taxon>Fungi</taxon>
        <taxon>Fungi incertae sedis</taxon>
        <taxon>Microsporidia</taxon>
        <taxon>Ordosporidae</taxon>
        <taxon>Ordospora</taxon>
    </lineage>
</organism>